<accession>A0AAN7H5X9</accession>
<organism evidence="2 3">
    <name type="scientific">Podospora fimiseda</name>
    <dbReference type="NCBI Taxonomy" id="252190"/>
    <lineage>
        <taxon>Eukaryota</taxon>
        <taxon>Fungi</taxon>
        <taxon>Dikarya</taxon>
        <taxon>Ascomycota</taxon>
        <taxon>Pezizomycotina</taxon>
        <taxon>Sordariomycetes</taxon>
        <taxon>Sordariomycetidae</taxon>
        <taxon>Sordariales</taxon>
        <taxon>Podosporaceae</taxon>
        <taxon>Podospora</taxon>
    </lineage>
</organism>
<feature type="region of interest" description="Disordered" evidence="1">
    <location>
        <begin position="1"/>
        <end position="25"/>
    </location>
</feature>
<evidence type="ECO:0000313" key="3">
    <source>
        <dbReference type="Proteomes" id="UP001301958"/>
    </source>
</evidence>
<reference evidence="2" key="1">
    <citation type="journal article" date="2023" name="Mol. Phylogenet. Evol.">
        <title>Genome-scale phylogeny and comparative genomics of the fungal order Sordariales.</title>
        <authorList>
            <person name="Hensen N."/>
            <person name="Bonometti L."/>
            <person name="Westerberg I."/>
            <person name="Brannstrom I.O."/>
            <person name="Guillou S."/>
            <person name="Cros-Aarteil S."/>
            <person name="Calhoun S."/>
            <person name="Haridas S."/>
            <person name="Kuo A."/>
            <person name="Mondo S."/>
            <person name="Pangilinan J."/>
            <person name="Riley R."/>
            <person name="LaButti K."/>
            <person name="Andreopoulos B."/>
            <person name="Lipzen A."/>
            <person name="Chen C."/>
            <person name="Yan M."/>
            <person name="Daum C."/>
            <person name="Ng V."/>
            <person name="Clum A."/>
            <person name="Steindorff A."/>
            <person name="Ohm R.A."/>
            <person name="Martin F."/>
            <person name="Silar P."/>
            <person name="Natvig D.O."/>
            <person name="Lalanne C."/>
            <person name="Gautier V."/>
            <person name="Ament-Velasquez S.L."/>
            <person name="Kruys A."/>
            <person name="Hutchinson M.I."/>
            <person name="Powell A.J."/>
            <person name="Barry K."/>
            <person name="Miller A.N."/>
            <person name="Grigoriev I.V."/>
            <person name="Debuchy R."/>
            <person name="Gladieux P."/>
            <person name="Hiltunen Thoren M."/>
            <person name="Johannesson H."/>
        </authorList>
    </citation>
    <scope>NUCLEOTIDE SEQUENCE</scope>
    <source>
        <strain evidence="2">CBS 990.96</strain>
    </source>
</reference>
<reference evidence="2" key="2">
    <citation type="submission" date="2023-05" db="EMBL/GenBank/DDBJ databases">
        <authorList>
            <consortium name="Lawrence Berkeley National Laboratory"/>
            <person name="Steindorff A."/>
            <person name="Hensen N."/>
            <person name="Bonometti L."/>
            <person name="Westerberg I."/>
            <person name="Brannstrom I.O."/>
            <person name="Guillou S."/>
            <person name="Cros-Aarteil S."/>
            <person name="Calhoun S."/>
            <person name="Haridas S."/>
            <person name="Kuo A."/>
            <person name="Mondo S."/>
            <person name="Pangilinan J."/>
            <person name="Riley R."/>
            <person name="Labutti K."/>
            <person name="Andreopoulos B."/>
            <person name="Lipzen A."/>
            <person name="Chen C."/>
            <person name="Yanf M."/>
            <person name="Daum C."/>
            <person name="Ng V."/>
            <person name="Clum A."/>
            <person name="Ohm R."/>
            <person name="Martin F."/>
            <person name="Silar P."/>
            <person name="Natvig D."/>
            <person name="Lalanne C."/>
            <person name="Gautier V."/>
            <person name="Ament-Velasquez S.L."/>
            <person name="Kruys A."/>
            <person name="Hutchinson M.I."/>
            <person name="Powell A.J."/>
            <person name="Barry K."/>
            <person name="Miller A.N."/>
            <person name="Grigoriev I.V."/>
            <person name="Debuchy R."/>
            <person name="Gladieux P."/>
            <person name="Thoren M.H."/>
            <person name="Johannesson H."/>
        </authorList>
    </citation>
    <scope>NUCLEOTIDE SEQUENCE</scope>
    <source>
        <strain evidence="2">CBS 990.96</strain>
    </source>
</reference>
<feature type="compositionally biased region" description="Basic and acidic residues" evidence="1">
    <location>
        <begin position="12"/>
        <end position="25"/>
    </location>
</feature>
<protein>
    <submittedName>
        <fullName evidence="2">Uncharacterized protein</fullName>
    </submittedName>
</protein>
<name>A0AAN7H5X9_9PEZI</name>
<gene>
    <name evidence="2" type="ORF">QBC38DRAFT_453892</name>
</gene>
<proteinExistence type="predicted"/>
<sequence length="205" mass="22866">MPGNTPSPKRASSKESKVSEVKDQGKVIVDLTLDDDDKLHGKNNDNLRRYNNAQAHNTQDTIKAPLPSHPRVLIHLTLEKDDEAKGVEEEVKVVIDLTLNDDNDESKGNDSSSRRSKKAHGTFFSRARTKLAPNADDLQSSYLYHPSRQLRPYIKSLHQAREPQTKTTMTMTLRMKITTPMIKDSLYTARGGGAEDIAVDGNLTT</sequence>
<evidence type="ECO:0000256" key="1">
    <source>
        <dbReference type="SAM" id="MobiDB-lite"/>
    </source>
</evidence>
<dbReference type="AlphaFoldDB" id="A0AAN7H5X9"/>
<evidence type="ECO:0000313" key="2">
    <source>
        <dbReference type="EMBL" id="KAK4228889.1"/>
    </source>
</evidence>
<feature type="region of interest" description="Disordered" evidence="1">
    <location>
        <begin position="100"/>
        <end position="124"/>
    </location>
</feature>
<dbReference type="Proteomes" id="UP001301958">
    <property type="component" value="Unassembled WGS sequence"/>
</dbReference>
<keyword evidence="3" id="KW-1185">Reference proteome</keyword>
<comment type="caution">
    <text evidence="2">The sequence shown here is derived from an EMBL/GenBank/DDBJ whole genome shotgun (WGS) entry which is preliminary data.</text>
</comment>
<dbReference type="EMBL" id="MU865314">
    <property type="protein sequence ID" value="KAK4228889.1"/>
    <property type="molecule type" value="Genomic_DNA"/>
</dbReference>